<dbReference type="InterPro" id="IPR036259">
    <property type="entry name" value="MFS_trans_sf"/>
</dbReference>
<evidence type="ECO:0000256" key="1">
    <source>
        <dbReference type="SAM" id="Phobius"/>
    </source>
</evidence>
<evidence type="ECO:0008006" key="4">
    <source>
        <dbReference type="Google" id="ProtNLM"/>
    </source>
</evidence>
<feature type="transmembrane region" description="Helical" evidence="1">
    <location>
        <begin position="129"/>
        <end position="150"/>
    </location>
</feature>
<evidence type="ECO:0000313" key="3">
    <source>
        <dbReference type="Proteomes" id="UP000614200"/>
    </source>
</evidence>
<comment type="caution">
    <text evidence="2">The sequence shown here is derived from an EMBL/GenBank/DDBJ whole genome shotgun (WGS) entry which is preliminary data.</text>
</comment>
<accession>A0ABR9ZUU2</accession>
<sequence length="165" mass="18181">MQNKNQPIPRLKSISFLMNKYTHAVAPHPFKISKDSILLLNATALSFTSYRIAFDVLTPVFALISNPYAKAKMINIASFNTALFSMIGALSFKLSSLIPVRAMNGAFGTSIFPITTALVFLSKTYGTSAIFYNAIYIILTVGIISTVFVAQFKTWKSQSYYNAPA</sequence>
<gene>
    <name evidence="2" type="ORF">ISU02_14005</name>
</gene>
<organism evidence="2 3">
    <name type="scientific">Fusibacter ferrireducens</name>
    <dbReference type="NCBI Taxonomy" id="2785058"/>
    <lineage>
        <taxon>Bacteria</taxon>
        <taxon>Bacillati</taxon>
        <taxon>Bacillota</taxon>
        <taxon>Clostridia</taxon>
        <taxon>Eubacteriales</taxon>
        <taxon>Eubacteriales Family XII. Incertae Sedis</taxon>
        <taxon>Fusibacter</taxon>
    </lineage>
</organism>
<keyword evidence="1" id="KW-0812">Transmembrane</keyword>
<reference evidence="2 3" key="1">
    <citation type="submission" date="2020-11" db="EMBL/GenBank/DDBJ databases">
        <title>Fusibacter basophilias sp. nov.</title>
        <authorList>
            <person name="Qiu D."/>
        </authorList>
    </citation>
    <scope>NUCLEOTIDE SEQUENCE [LARGE SCALE GENOMIC DNA]</scope>
    <source>
        <strain evidence="2 3">Q10-2</strain>
    </source>
</reference>
<keyword evidence="1" id="KW-0472">Membrane</keyword>
<proteinExistence type="predicted"/>
<protein>
    <recommendedName>
        <fullName evidence="4">EamA domain-containing protein</fullName>
    </recommendedName>
</protein>
<dbReference type="SUPFAM" id="SSF103473">
    <property type="entry name" value="MFS general substrate transporter"/>
    <property type="match status" value="1"/>
</dbReference>
<evidence type="ECO:0000313" key="2">
    <source>
        <dbReference type="EMBL" id="MBF4694232.1"/>
    </source>
</evidence>
<feature type="transmembrane region" description="Helical" evidence="1">
    <location>
        <begin position="104"/>
        <end position="123"/>
    </location>
</feature>
<dbReference type="EMBL" id="JADKNH010000008">
    <property type="protein sequence ID" value="MBF4694232.1"/>
    <property type="molecule type" value="Genomic_DNA"/>
</dbReference>
<keyword evidence="3" id="KW-1185">Reference proteome</keyword>
<name>A0ABR9ZUU2_9FIRM</name>
<dbReference type="Proteomes" id="UP000614200">
    <property type="component" value="Unassembled WGS sequence"/>
</dbReference>
<keyword evidence="1" id="KW-1133">Transmembrane helix</keyword>
<feature type="transmembrane region" description="Helical" evidence="1">
    <location>
        <begin position="73"/>
        <end position="92"/>
    </location>
</feature>
<dbReference type="RefSeq" id="WP_194702468.1">
    <property type="nucleotide sequence ID" value="NZ_JADKNH010000008.1"/>
</dbReference>